<proteinExistence type="predicted"/>
<protein>
    <submittedName>
        <fullName evidence="1">Uncharacterized protein</fullName>
    </submittedName>
</protein>
<name>A0A543BKY9_9MICO</name>
<dbReference type="EMBL" id="VFOX01000001">
    <property type="protein sequence ID" value="TQL85495.1"/>
    <property type="molecule type" value="Genomic_DNA"/>
</dbReference>
<dbReference type="AlphaFoldDB" id="A0A543BKY9"/>
<accession>A0A543BKY9</accession>
<evidence type="ECO:0000313" key="1">
    <source>
        <dbReference type="EMBL" id="TQL85495.1"/>
    </source>
</evidence>
<evidence type="ECO:0000313" key="2">
    <source>
        <dbReference type="Proteomes" id="UP000317209"/>
    </source>
</evidence>
<reference evidence="1 2" key="1">
    <citation type="submission" date="2019-06" db="EMBL/GenBank/DDBJ databases">
        <title>Sequencing the genomes of 1000 actinobacteria strains.</title>
        <authorList>
            <person name="Klenk H.-P."/>
        </authorList>
    </citation>
    <scope>NUCLEOTIDE SEQUENCE [LARGE SCALE GENOMIC DNA]</scope>
    <source>
        <strain evidence="1 2">DSM 20169</strain>
    </source>
</reference>
<sequence length="313" mass="34706">MAVISDPFFGVRRDGCRTYLLTDLISLSGVALNHHTSTPTSAELPLPDFRTSEGLRELLTELNEHNAWATSPIAAELMVYATGKYAPIAKAWRRDPADAAYEAFLAMRQPTTLRADDPWAVVTRAVALGIAAEVHADRNMTSQDKARRPSKRPAEEPMRAGHYEEFFYDVHPHAHSLHTDGHGGEDRSVDRVIRATCVFLVLTDWPARPVEQAVDYIAHRITGLSSGTSALEIVSRELHIAIRLGYTPDEWASLVRLVVGTKTGRRKAGDYGLFARVLLGDDVADLLRDETLVNTSRRMASIPDRQEDNGRVS</sequence>
<dbReference type="Proteomes" id="UP000317209">
    <property type="component" value="Unassembled WGS sequence"/>
</dbReference>
<keyword evidence="2" id="KW-1185">Reference proteome</keyword>
<gene>
    <name evidence="1" type="ORF">FB560_1111</name>
</gene>
<organism evidence="1 2">
    <name type="scientific">Microbacterium saperdae</name>
    <dbReference type="NCBI Taxonomy" id="69368"/>
    <lineage>
        <taxon>Bacteria</taxon>
        <taxon>Bacillati</taxon>
        <taxon>Actinomycetota</taxon>
        <taxon>Actinomycetes</taxon>
        <taxon>Micrococcales</taxon>
        <taxon>Microbacteriaceae</taxon>
        <taxon>Microbacterium</taxon>
    </lineage>
</organism>
<comment type="caution">
    <text evidence="1">The sequence shown here is derived from an EMBL/GenBank/DDBJ whole genome shotgun (WGS) entry which is preliminary data.</text>
</comment>